<dbReference type="EMBL" id="QGKY02000089">
    <property type="protein sequence ID" value="KAF2614613.1"/>
    <property type="molecule type" value="Genomic_DNA"/>
</dbReference>
<protein>
    <submittedName>
        <fullName evidence="1">Uncharacterized protein</fullName>
    </submittedName>
</protein>
<evidence type="ECO:0000313" key="1">
    <source>
        <dbReference type="EMBL" id="KAF2614613.1"/>
    </source>
</evidence>
<organism evidence="1">
    <name type="scientific">Brassica cretica</name>
    <name type="common">Mustard</name>
    <dbReference type="NCBI Taxonomy" id="69181"/>
    <lineage>
        <taxon>Eukaryota</taxon>
        <taxon>Viridiplantae</taxon>
        <taxon>Streptophyta</taxon>
        <taxon>Embryophyta</taxon>
        <taxon>Tracheophyta</taxon>
        <taxon>Spermatophyta</taxon>
        <taxon>Magnoliopsida</taxon>
        <taxon>eudicotyledons</taxon>
        <taxon>Gunneridae</taxon>
        <taxon>Pentapetalae</taxon>
        <taxon>rosids</taxon>
        <taxon>malvids</taxon>
        <taxon>Brassicales</taxon>
        <taxon>Brassicaceae</taxon>
        <taxon>Brassiceae</taxon>
        <taxon>Brassica</taxon>
    </lineage>
</organism>
<proteinExistence type="predicted"/>
<comment type="caution">
    <text evidence="1">The sequence shown here is derived from an EMBL/GenBank/DDBJ whole genome shotgun (WGS) entry which is preliminary data.</text>
</comment>
<name>A0A8S9MBN6_BRACR</name>
<reference evidence="1" key="1">
    <citation type="submission" date="2019-12" db="EMBL/GenBank/DDBJ databases">
        <title>Genome sequencing and annotation of Brassica cretica.</title>
        <authorList>
            <person name="Studholme D.J."/>
            <person name="Sarris P.F."/>
        </authorList>
    </citation>
    <scope>NUCLEOTIDE SEQUENCE</scope>
    <source>
        <strain evidence="1">PFS-102/07</strain>
        <tissue evidence="1">Leaf</tissue>
    </source>
</reference>
<gene>
    <name evidence="1" type="ORF">F2Q70_00009017</name>
</gene>
<sequence length="136" mass="15058">MEMHVCGVETLTQTIKSDFHAFKTNLKEEMTKSQSTRFCNFYHLKLPPLQHNQTPAQRQGGAVQNSKVSIDNPIGISIDTPFVPSIDYAIMISIDALLVKLYAQTDTNAVTSIGSPSSIRQLPLARQTDHSSVKRA</sequence>
<dbReference type="AlphaFoldDB" id="A0A8S9MBN6"/>
<accession>A0A8S9MBN6</accession>